<dbReference type="EMBL" id="CP003199">
    <property type="protein sequence ID" value="AEW45264.1"/>
    <property type="molecule type" value="Genomic_DNA"/>
</dbReference>
<protein>
    <submittedName>
        <fullName evidence="1">Uncharacterized protein</fullName>
    </submittedName>
</protein>
<organism evidence="1 2">
    <name type="scientific">Mycoplasma haemocanis (strain Illinois)</name>
    <dbReference type="NCBI Taxonomy" id="1111676"/>
    <lineage>
        <taxon>Bacteria</taxon>
        <taxon>Bacillati</taxon>
        <taxon>Mycoplasmatota</taxon>
        <taxon>Mollicutes</taxon>
        <taxon>Mycoplasmataceae</taxon>
        <taxon>Mycoplasma</taxon>
    </lineage>
</organism>
<dbReference type="AlphaFoldDB" id="H6N6J2"/>
<accession>H6N6J2</accession>
<dbReference type="HOGENOM" id="CLU_154533_0_0_14"/>
<name>H6N6J2_MYCHN</name>
<sequence>MTTPWISKAVLGGSVFAGTSMGAGSVLLTPSKYTHTKSTSKKGCRIHKLNSSDRGEFEKIEQEELEQEILGLRQGNFFKQIQEVCVKVGNKDIFISNKNSTGWKYYEEDQNDQNLKGKFEAYLKKNSLSS</sequence>
<gene>
    <name evidence="1" type="ordered locus">MHC_01990</name>
</gene>
<dbReference type="KEGG" id="mhe:MHC_01990"/>
<reference evidence="1 2" key="1">
    <citation type="journal article" date="2012" name="J. Bacteriol.">
        <title>Complete genome sequence of Mycoplasma haemocanis strain Illinois.</title>
        <authorList>
            <person name="do Nascimento N.C."/>
            <person name="Guimaraes A.M."/>
            <person name="Santos A.P."/>
            <person name="Sanmiguel P.J."/>
            <person name="Messick J.B."/>
        </authorList>
    </citation>
    <scope>NUCLEOTIDE SEQUENCE [LARGE SCALE GENOMIC DNA]</scope>
    <source>
        <strain evidence="1 2">Illinois</strain>
    </source>
</reference>
<dbReference type="Proteomes" id="UP000009135">
    <property type="component" value="Chromosome"/>
</dbReference>
<evidence type="ECO:0000313" key="1">
    <source>
        <dbReference type="EMBL" id="AEW45264.1"/>
    </source>
</evidence>
<dbReference type="STRING" id="1111676.MHC_01990"/>
<keyword evidence="2" id="KW-1185">Reference proteome</keyword>
<evidence type="ECO:0000313" key="2">
    <source>
        <dbReference type="Proteomes" id="UP000009135"/>
    </source>
</evidence>
<proteinExistence type="predicted"/>